<keyword evidence="2" id="KW-1185">Reference proteome</keyword>
<evidence type="ECO:0000313" key="1">
    <source>
        <dbReference type="EMBL" id="MBY6367774.1"/>
    </source>
</evidence>
<reference evidence="1 2" key="1">
    <citation type="submission" date="2020-06" db="EMBL/GenBank/DDBJ databases">
        <title>Taxonomy, biology and ecology of Rhodococcus bacteria occurring in California pistachio and other woody hosts as revealed by genome sequence analyses.</title>
        <authorList>
            <person name="Gai Y."/>
            <person name="Riely B."/>
        </authorList>
    </citation>
    <scope>NUCLEOTIDE SEQUENCE [LARGE SCALE GENOMIC DNA]</scope>
    <source>
        <strain evidence="1 2">BP-281</strain>
    </source>
</reference>
<dbReference type="Pfam" id="PF03308">
    <property type="entry name" value="MeaB"/>
    <property type="match status" value="1"/>
</dbReference>
<comment type="caution">
    <text evidence="1">The sequence shown here is derived from an EMBL/GenBank/DDBJ whole genome shotgun (WGS) entry which is preliminary data.</text>
</comment>
<protein>
    <submittedName>
        <fullName evidence="1">Uncharacterized protein</fullName>
    </submittedName>
</protein>
<proteinExistence type="predicted"/>
<gene>
    <name evidence="1" type="ORF">HQ603_13515</name>
</gene>
<dbReference type="Proteomes" id="UP000825228">
    <property type="component" value="Unassembled WGS sequence"/>
</dbReference>
<dbReference type="InterPro" id="IPR027417">
    <property type="entry name" value="P-loop_NTPase"/>
</dbReference>
<organism evidence="1 2">
    <name type="scientific">Rhodococcoides corynebacterioides</name>
    <dbReference type="NCBI Taxonomy" id="53972"/>
    <lineage>
        <taxon>Bacteria</taxon>
        <taxon>Bacillati</taxon>
        <taxon>Actinomycetota</taxon>
        <taxon>Actinomycetes</taxon>
        <taxon>Mycobacteriales</taxon>
        <taxon>Nocardiaceae</taxon>
        <taxon>Rhodococcoides</taxon>
    </lineage>
</organism>
<dbReference type="EMBL" id="JABUBU010000013">
    <property type="protein sequence ID" value="MBY6367774.1"/>
    <property type="molecule type" value="Genomic_DNA"/>
</dbReference>
<dbReference type="RefSeq" id="WP_222685035.1">
    <property type="nucleotide sequence ID" value="NZ_JABUBT010000006.1"/>
</dbReference>
<name>A0ABS7P5R3_9NOCA</name>
<accession>A0ABS7P5R3</accession>
<sequence>MSDEQTSTDAFAEAVRRVTAATDDDAIAAVIARAGGGVVTGVTGRPGAGKSTLIAALSERGGSIVAAGPLLEVHGVDAPDAPAPVLDQDVLLHVVAREITAADRALLAARGSAPTLTVVGRPDLPFRPSVPDRSGSANAAPVRGDDLDAIVRWWEAARIEARRRRHRVLCGDLEIVAAARPATRAAVETFLRDPVVMSVRGSR</sequence>
<evidence type="ECO:0000313" key="2">
    <source>
        <dbReference type="Proteomes" id="UP000825228"/>
    </source>
</evidence>
<dbReference type="SUPFAM" id="SSF52540">
    <property type="entry name" value="P-loop containing nucleoside triphosphate hydrolases"/>
    <property type="match status" value="1"/>
</dbReference>